<proteinExistence type="predicted"/>
<sequence>MLYRHAPNIGRRFYYPYPPAPPAPPVRAASIASAASALKSGNWMEQARQVMAAAEQMRPLIEQYGPLMKNLPSMWKLYRAVNSTPDRDERSPEPSEFSIPVKKEPLKTSESTPWFPGRIS</sequence>
<comment type="caution">
    <text evidence="2">The sequence shown here is derived from an EMBL/GenBank/DDBJ whole genome shotgun (WGS) entry which is preliminary data.</text>
</comment>
<evidence type="ECO:0000313" key="2">
    <source>
        <dbReference type="EMBL" id="OAH62832.1"/>
    </source>
</evidence>
<protein>
    <recommendedName>
        <fullName evidence="4">YqfQ-like protein</fullName>
    </recommendedName>
</protein>
<dbReference type="Pfam" id="PF14181">
    <property type="entry name" value="YqfQ"/>
    <property type="match status" value="1"/>
</dbReference>
<evidence type="ECO:0000313" key="3">
    <source>
        <dbReference type="Proteomes" id="UP000076935"/>
    </source>
</evidence>
<accession>A0A177LC40</accession>
<dbReference type="RefSeq" id="WP_063964652.1">
    <property type="nucleotide sequence ID" value="NZ_JBCNAN010000033.1"/>
</dbReference>
<organism evidence="2 3">
    <name type="scientific">Domibacillus aminovorans</name>
    <dbReference type="NCBI Taxonomy" id="29332"/>
    <lineage>
        <taxon>Bacteria</taxon>
        <taxon>Bacillati</taxon>
        <taxon>Bacillota</taxon>
        <taxon>Bacilli</taxon>
        <taxon>Bacillales</taxon>
        <taxon>Bacillaceae</taxon>
        <taxon>Domibacillus</taxon>
    </lineage>
</organism>
<dbReference type="STRING" id="29332.AWH48_05020"/>
<feature type="region of interest" description="Disordered" evidence="1">
    <location>
        <begin position="82"/>
        <end position="120"/>
    </location>
</feature>
<dbReference type="EMBL" id="LQWY01000005">
    <property type="protein sequence ID" value="OAH62832.1"/>
    <property type="molecule type" value="Genomic_DNA"/>
</dbReference>
<dbReference type="Proteomes" id="UP000076935">
    <property type="component" value="Unassembled WGS sequence"/>
</dbReference>
<reference evidence="2 3" key="1">
    <citation type="submission" date="2016-01" db="EMBL/GenBank/DDBJ databases">
        <title>Investigation of taxonomic status of Bacillus aminovorans.</title>
        <authorList>
            <person name="Verma A."/>
            <person name="Pal Y."/>
            <person name="Krishnamurthi S."/>
        </authorList>
    </citation>
    <scope>NUCLEOTIDE SEQUENCE [LARGE SCALE GENOMIC DNA]</scope>
    <source>
        <strain evidence="2 3">DSM 1314</strain>
    </source>
</reference>
<gene>
    <name evidence="2" type="ORF">AWH49_09210</name>
</gene>
<dbReference type="InterPro" id="IPR025571">
    <property type="entry name" value="YqfQ"/>
</dbReference>
<evidence type="ECO:0008006" key="4">
    <source>
        <dbReference type="Google" id="ProtNLM"/>
    </source>
</evidence>
<evidence type="ECO:0000256" key="1">
    <source>
        <dbReference type="SAM" id="MobiDB-lite"/>
    </source>
</evidence>
<keyword evidence="3" id="KW-1185">Reference proteome</keyword>
<name>A0A177LC40_9BACI</name>
<dbReference type="AlphaFoldDB" id="A0A177LC40"/>